<proteinExistence type="predicted"/>
<feature type="transmembrane region" description="Helical" evidence="2">
    <location>
        <begin position="41"/>
        <end position="58"/>
    </location>
</feature>
<evidence type="ECO:0000313" key="3">
    <source>
        <dbReference type="EMBL" id="MBF4764952.1"/>
    </source>
</evidence>
<organism evidence="3 4">
    <name type="scientific">Nocardioides islandensis</name>
    <dbReference type="NCBI Taxonomy" id="433663"/>
    <lineage>
        <taxon>Bacteria</taxon>
        <taxon>Bacillati</taxon>
        <taxon>Actinomycetota</taxon>
        <taxon>Actinomycetes</taxon>
        <taxon>Propionibacteriales</taxon>
        <taxon>Nocardioidaceae</taxon>
        <taxon>Nocardioides</taxon>
    </lineage>
</organism>
<keyword evidence="4" id="KW-1185">Reference proteome</keyword>
<keyword evidence="2" id="KW-1133">Transmembrane helix</keyword>
<dbReference type="AlphaFoldDB" id="A0A930YFI3"/>
<sequence length="394" mass="43161">MSIEERVARDVRTRLASLPAHLVDVDGVRRRARRTTLRRRVTTGVVAGVVVAGVAWAATTLRPEERTQEPVLPPPVNVDSTRPLTYAEGSAIQYGTRQVDVDAPPDAIEVTDYGVAFMRSDGSIWLSDGGAPEQIGSTDPAWIADWEVDPLVSQATGPDLEWFEPDGSGGVDAVVYDTRTREEVGRVPTGVDPGCSGECAEIFGAHDGRLYWTDRPCREECRGFPPTHDDESNVEPTPTTRETDLASGDGRLLTSPEFRAVVRAWPRVIELRQASGKPMDETSDDYLVGEGLGLQIGGWPRVEVYGPGPGELVRFVVASGEPVQFRGHGQLPTDDDFRLVQWLDDDRVVLAQYRFNRDFTRVRYSTLVTCQFSTHSCEVTTPAPDGGSRVVPGT</sequence>
<dbReference type="Proteomes" id="UP000640489">
    <property type="component" value="Unassembled WGS sequence"/>
</dbReference>
<keyword evidence="2" id="KW-0472">Membrane</keyword>
<comment type="caution">
    <text evidence="3">The sequence shown here is derived from an EMBL/GenBank/DDBJ whole genome shotgun (WGS) entry which is preliminary data.</text>
</comment>
<evidence type="ECO:0000256" key="1">
    <source>
        <dbReference type="SAM" id="MobiDB-lite"/>
    </source>
</evidence>
<evidence type="ECO:0000313" key="4">
    <source>
        <dbReference type="Proteomes" id="UP000640489"/>
    </source>
</evidence>
<dbReference type="EMBL" id="JADKPN010000012">
    <property type="protein sequence ID" value="MBF4764952.1"/>
    <property type="molecule type" value="Genomic_DNA"/>
</dbReference>
<accession>A0A930YFI3</accession>
<feature type="region of interest" description="Disordered" evidence="1">
    <location>
        <begin position="225"/>
        <end position="250"/>
    </location>
</feature>
<keyword evidence="2" id="KW-0812">Transmembrane</keyword>
<gene>
    <name evidence="3" type="ORF">ISU07_17605</name>
</gene>
<reference evidence="3" key="1">
    <citation type="submission" date="2020-11" db="EMBL/GenBank/DDBJ databases">
        <title>Nocardioides sp. nov., isolated from Soil of Cynanchum wilfordii Hemsley rhizosphere.</title>
        <authorList>
            <person name="Lee J.-S."/>
            <person name="Suh M.K."/>
            <person name="Kim J.-S."/>
        </authorList>
    </citation>
    <scope>NUCLEOTIDE SEQUENCE</scope>
    <source>
        <strain evidence="3">KCTC 19275</strain>
    </source>
</reference>
<evidence type="ECO:0000256" key="2">
    <source>
        <dbReference type="SAM" id="Phobius"/>
    </source>
</evidence>
<name>A0A930YFI3_9ACTN</name>
<protein>
    <submittedName>
        <fullName evidence="3">Uncharacterized protein</fullName>
    </submittedName>
</protein>
<dbReference type="RefSeq" id="WP_194708140.1">
    <property type="nucleotide sequence ID" value="NZ_JADKPN010000012.1"/>
</dbReference>